<dbReference type="InterPro" id="IPR002885">
    <property type="entry name" value="PPR_rpt"/>
</dbReference>
<protein>
    <submittedName>
        <fullName evidence="3">Uncharacterized protein</fullName>
    </submittedName>
</protein>
<reference evidence="3 4" key="1">
    <citation type="submission" date="2011-08" db="EMBL/GenBank/DDBJ databases">
        <title>The Genome Sequence of Plasmodium vivax India VII.</title>
        <authorList>
            <consortium name="The Broad Institute Genome Sequencing Platform"/>
            <consortium name="The Broad Institute Genome Sequencing Center for Infectious Disease"/>
            <person name="Neafsey D."/>
            <person name="Carlton J."/>
            <person name="Barnwell J."/>
            <person name="Collins W."/>
            <person name="Escalante A."/>
            <person name="Mullikin J."/>
            <person name="Saul A."/>
            <person name="Guigo R."/>
            <person name="Camara F."/>
            <person name="Young S.K."/>
            <person name="Zeng Q."/>
            <person name="Gargeya S."/>
            <person name="Fitzgerald M."/>
            <person name="Haas B."/>
            <person name="Abouelleil A."/>
            <person name="Alvarado L."/>
            <person name="Arachchi H.M."/>
            <person name="Berlin A."/>
            <person name="Brown A."/>
            <person name="Chapman S.B."/>
            <person name="Chen Z."/>
            <person name="Dunbar C."/>
            <person name="Freedman E."/>
            <person name="Gearin G."/>
            <person name="Gellesch M."/>
            <person name="Goldberg J."/>
            <person name="Griggs A."/>
            <person name="Gujja S."/>
            <person name="Heiman D."/>
            <person name="Howarth C."/>
            <person name="Larson L."/>
            <person name="Lui A."/>
            <person name="MacDonald P.J.P."/>
            <person name="Montmayeur A."/>
            <person name="Murphy C."/>
            <person name="Neiman D."/>
            <person name="Pearson M."/>
            <person name="Priest M."/>
            <person name="Roberts A."/>
            <person name="Saif S."/>
            <person name="Shea T."/>
            <person name="Shenoy N."/>
            <person name="Sisk P."/>
            <person name="Stolte C."/>
            <person name="Sykes S."/>
            <person name="Wortman J."/>
            <person name="Nusbaum C."/>
            <person name="Birren B."/>
        </authorList>
    </citation>
    <scope>NUCLEOTIDE SEQUENCE [LARGE SCALE GENOMIC DNA]</scope>
    <source>
        <strain evidence="3 4">India VII</strain>
    </source>
</reference>
<feature type="compositionally biased region" description="Acidic residues" evidence="2">
    <location>
        <begin position="342"/>
        <end position="358"/>
    </location>
</feature>
<dbReference type="EMBL" id="KQ234218">
    <property type="protein sequence ID" value="KMZ82036.1"/>
    <property type="molecule type" value="Genomic_DNA"/>
</dbReference>
<feature type="repeat" description="PPR" evidence="1">
    <location>
        <begin position="95"/>
        <end position="131"/>
    </location>
</feature>
<dbReference type="AlphaFoldDB" id="A0A0J9SHG4"/>
<dbReference type="Proteomes" id="UP000053562">
    <property type="component" value="Unassembled WGS sequence"/>
</dbReference>
<dbReference type="PROSITE" id="PS51375">
    <property type="entry name" value="PPR"/>
    <property type="match status" value="1"/>
</dbReference>
<name>A0A0J9SHG4_PLAVI</name>
<accession>A0A0J9SHG4</accession>
<gene>
    <name evidence="3" type="ORF">PVIIG_03844</name>
</gene>
<organism evidence="3 4">
    <name type="scientific">Plasmodium vivax India VII</name>
    <dbReference type="NCBI Taxonomy" id="1077284"/>
    <lineage>
        <taxon>Eukaryota</taxon>
        <taxon>Sar</taxon>
        <taxon>Alveolata</taxon>
        <taxon>Apicomplexa</taxon>
        <taxon>Aconoidasida</taxon>
        <taxon>Haemosporida</taxon>
        <taxon>Plasmodiidae</taxon>
        <taxon>Plasmodium</taxon>
        <taxon>Plasmodium (Plasmodium)</taxon>
    </lineage>
</organism>
<evidence type="ECO:0000313" key="3">
    <source>
        <dbReference type="EMBL" id="KMZ82036.1"/>
    </source>
</evidence>
<dbReference type="OrthoDB" id="359249at2759"/>
<evidence type="ECO:0000256" key="1">
    <source>
        <dbReference type="PROSITE-ProRule" id="PRU00708"/>
    </source>
</evidence>
<evidence type="ECO:0000313" key="4">
    <source>
        <dbReference type="Proteomes" id="UP000053562"/>
    </source>
</evidence>
<feature type="region of interest" description="Disordered" evidence="2">
    <location>
        <begin position="318"/>
        <end position="358"/>
    </location>
</feature>
<proteinExistence type="predicted"/>
<feature type="compositionally biased region" description="Acidic residues" evidence="2">
    <location>
        <begin position="319"/>
        <end position="329"/>
    </location>
</feature>
<sequence>MIRRYLKIYPSIYYTKHVKTAPEVNEHSVVLKKDYVFNQYGGQEIFLNNKLKKGQDENQVKRVYYFKLWNALTEQNFTLFENTIQQFLNEGHKYDEVVYSILLHSYVLNHRRKNEHAYLVIEEMKRSYMHPAIIKLNERMINSFLELEMIFCEPSKSLWMNVCRLAWETSIKLNRERKRKLKEKLKLMPPKDVLTLTREDLKLMLKKEYEDALLDMVDTMALEEGSSYDHMLIGNDEMDDSIGEVGGGEEGGVTQSTHLPEGLKYPLLAPSERGNKGTYDDELFDFHNNSVDGMHYPRDGTESVRDCFSFLYGQGTGGGEEEGALDDGELQSFTDVGREDPLNDDETDDETDDSFEDNEDFDIQLLKKYYNFK</sequence>
<evidence type="ECO:0000256" key="2">
    <source>
        <dbReference type="SAM" id="MobiDB-lite"/>
    </source>
</evidence>